<dbReference type="Proteomes" id="UP000036681">
    <property type="component" value="Unplaced"/>
</dbReference>
<dbReference type="AlphaFoldDB" id="A0A0M3IQ67"/>
<protein>
    <submittedName>
        <fullName evidence="2">Uncharacterized protein</fullName>
    </submittedName>
</protein>
<name>A0A0M3IQ67_ASCLU</name>
<evidence type="ECO:0000313" key="1">
    <source>
        <dbReference type="Proteomes" id="UP000036681"/>
    </source>
</evidence>
<proteinExistence type="predicted"/>
<organism evidence="1 2">
    <name type="scientific">Ascaris lumbricoides</name>
    <name type="common">Giant roundworm</name>
    <dbReference type="NCBI Taxonomy" id="6252"/>
    <lineage>
        <taxon>Eukaryota</taxon>
        <taxon>Metazoa</taxon>
        <taxon>Ecdysozoa</taxon>
        <taxon>Nematoda</taxon>
        <taxon>Chromadorea</taxon>
        <taxon>Rhabditida</taxon>
        <taxon>Spirurina</taxon>
        <taxon>Ascaridomorpha</taxon>
        <taxon>Ascaridoidea</taxon>
        <taxon>Ascarididae</taxon>
        <taxon>Ascaris</taxon>
    </lineage>
</organism>
<sequence>MGTTFALGSSEPVRHFYFCKTMYCISNIGTWTQEQFQICVPDANLTYVLLHELRSGTCTPSSQDTRHGCHFSQVTKKIKKDLEERTIFGAASSTLEVFVVGVAFGERISNMWARSPRLRLPLSFP</sequence>
<evidence type="ECO:0000313" key="2">
    <source>
        <dbReference type="WBParaSite" id="ALUE_0002089501-mRNA-1"/>
    </source>
</evidence>
<reference evidence="2" key="1">
    <citation type="submission" date="2017-02" db="UniProtKB">
        <authorList>
            <consortium name="WormBaseParasite"/>
        </authorList>
    </citation>
    <scope>IDENTIFICATION</scope>
</reference>
<dbReference type="WBParaSite" id="ALUE_0002089501-mRNA-1">
    <property type="protein sequence ID" value="ALUE_0002089501-mRNA-1"/>
    <property type="gene ID" value="ALUE_0002089501"/>
</dbReference>
<accession>A0A0M3IQ67</accession>
<keyword evidence="1" id="KW-1185">Reference proteome</keyword>